<reference evidence="1 2" key="1">
    <citation type="journal article" date="2007" name="Proc. Natl. Acad. Sci. U.S.A.">
        <title>The tiny eukaryote Ostreococcus provides genomic insights into the paradox of plankton speciation.</title>
        <authorList>
            <person name="Palenik B."/>
            <person name="Grimwood J."/>
            <person name="Aerts A."/>
            <person name="Rouze P."/>
            <person name="Salamov A."/>
            <person name="Putnam N."/>
            <person name="Dupont C."/>
            <person name="Jorgensen R."/>
            <person name="Derelle E."/>
            <person name="Rombauts S."/>
            <person name="Zhou K."/>
            <person name="Otillar R."/>
            <person name="Merchant S.S."/>
            <person name="Podell S."/>
            <person name="Gaasterland T."/>
            <person name="Napoli C."/>
            <person name="Gendler K."/>
            <person name="Manuell A."/>
            <person name="Tai V."/>
            <person name="Vallon O."/>
            <person name="Piganeau G."/>
            <person name="Jancek S."/>
            <person name="Heijde M."/>
            <person name="Jabbari K."/>
            <person name="Bowler C."/>
            <person name="Lohr M."/>
            <person name="Robbens S."/>
            <person name="Werner G."/>
            <person name="Dubchak I."/>
            <person name="Pazour G.J."/>
            <person name="Ren Q."/>
            <person name="Paulsen I."/>
            <person name="Delwiche C."/>
            <person name="Schmutz J."/>
            <person name="Rokhsar D."/>
            <person name="Van de Peer Y."/>
            <person name="Moreau H."/>
            <person name="Grigoriev I.V."/>
        </authorList>
    </citation>
    <scope>NUCLEOTIDE SEQUENCE [LARGE SCALE GENOMIC DNA]</scope>
    <source>
        <strain evidence="1 2">CCE9901</strain>
    </source>
</reference>
<dbReference type="RefSeq" id="XP_001417534.1">
    <property type="nucleotide sequence ID" value="XM_001417497.1"/>
</dbReference>
<evidence type="ECO:0000313" key="2">
    <source>
        <dbReference type="Proteomes" id="UP000001568"/>
    </source>
</evidence>
<keyword evidence="2" id="KW-1185">Reference proteome</keyword>
<gene>
    <name evidence="1" type="ORF">OSTLU_92621</name>
</gene>
<dbReference type="OrthoDB" id="10532771at2759"/>
<protein>
    <submittedName>
        <fullName evidence="1">Uncharacterized protein</fullName>
    </submittedName>
</protein>
<dbReference type="AlphaFoldDB" id="A4RW77"/>
<dbReference type="KEGG" id="olu:OSTLU_92621"/>
<proteinExistence type="predicted"/>
<evidence type="ECO:0000313" key="1">
    <source>
        <dbReference type="EMBL" id="ABO95827.1"/>
    </source>
</evidence>
<organism evidence="1 2">
    <name type="scientific">Ostreococcus lucimarinus (strain CCE9901)</name>
    <dbReference type="NCBI Taxonomy" id="436017"/>
    <lineage>
        <taxon>Eukaryota</taxon>
        <taxon>Viridiplantae</taxon>
        <taxon>Chlorophyta</taxon>
        <taxon>Mamiellophyceae</taxon>
        <taxon>Mamiellales</taxon>
        <taxon>Bathycoccaceae</taxon>
        <taxon>Ostreococcus</taxon>
    </lineage>
</organism>
<sequence length="225" mass="24539">MRSPREAFALEASTTTRATARARATKAVESASDALMRTVRKDAGSASARDGRMDGKWLVAGTMKGTSTREEDLKVRFWNLWGGSKACRTVMTKSARNSAYRNPERLERAVLNLDRVAPFVDSPMLLHRAPELLEYPTEEIVRRLVRMKFLFAAVDVGFVATQTPSLLLLEPETLARAVGAFADGDVATLAARVAEFVERDGIDAFAALGTMTSRVEAANEAVTSV</sequence>
<name>A4RW77_OSTLU</name>
<dbReference type="Proteomes" id="UP000001568">
    <property type="component" value="Chromosome 4"/>
</dbReference>
<dbReference type="OMA" id="DLKVRFW"/>
<accession>A4RW77</accession>
<dbReference type="HOGENOM" id="CLU_1231648_0_0_1"/>
<dbReference type="GeneID" id="5001223"/>
<dbReference type="EMBL" id="CP000584">
    <property type="protein sequence ID" value="ABO95827.1"/>
    <property type="molecule type" value="Genomic_DNA"/>
</dbReference>
<dbReference type="Gramene" id="ABO95827">
    <property type="protein sequence ID" value="ABO95827"/>
    <property type="gene ID" value="OSTLU_92621"/>
</dbReference>